<name>A0A9J5XT00_SOLCO</name>
<dbReference type="EMBL" id="JACXVP010000008">
    <property type="protein sequence ID" value="KAG5590288.1"/>
    <property type="molecule type" value="Genomic_DNA"/>
</dbReference>
<gene>
    <name evidence="1" type="ORF">H5410_040802</name>
</gene>
<reference evidence="1 2" key="1">
    <citation type="submission" date="2020-09" db="EMBL/GenBank/DDBJ databases">
        <title>De no assembly of potato wild relative species, Solanum commersonii.</title>
        <authorList>
            <person name="Cho K."/>
        </authorList>
    </citation>
    <scope>NUCLEOTIDE SEQUENCE [LARGE SCALE GENOMIC DNA]</scope>
    <source>
        <strain evidence="1">LZ3.2</strain>
        <tissue evidence="1">Leaf</tissue>
    </source>
</reference>
<protein>
    <submittedName>
        <fullName evidence="1">Uncharacterized protein</fullName>
    </submittedName>
</protein>
<evidence type="ECO:0000313" key="1">
    <source>
        <dbReference type="EMBL" id="KAG5590288.1"/>
    </source>
</evidence>
<dbReference type="AlphaFoldDB" id="A0A9J5XT00"/>
<dbReference type="Proteomes" id="UP000824120">
    <property type="component" value="Chromosome 8"/>
</dbReference>
<evidence type="ECO:0000313" key="2">
    <source>
        <dbReference type="Proteomes" id="UP000824120"/>
    </source>
</evidence>
<comment type="caution">
    <text evidence="1">The sequence shown here is derived from an EMBL/GenBank/DDBJ whole genome shotgun (WGS) entry which is preliminary data.</text>
</comment>
<accession>A0A9J5XT00</accession>
<sequence length="117" mass="14049">MCTLSILRSTRRRLALKDICNIYSEVKDVYLIYSMFKGEGCTPYLFHVQVVETCIESLHLSRIYSVLKDMCFIYSTFKWEKIWVEGYLHLSRIYSEVKDVHPIYCTFKLEETYIETY</sequence>
<proteinExistence type="predicted"/>
<keyword evidence="2" id="KW-1185">Reference proteome</keyword>
<organism evidence="1 2">
    <name type="scientific">Solanum commersonii</name>
    <name type="common">Commerson's wild potato</name>
    <name type="synonym">Commerson's nightshade</name>
    <dbReference type="NCBI Taxonomy" id="4109"/>
    <lineage>
        <taxon>Eukaryota</taxon>
        <taxon>Viridiplantae</taxon>
        <taxon>Streptophyta</taxon>
        <taxon>Embryophyta</taxon>
        <taxon>Tracheophyta</taxon>
        <taxon>Spermatophyta</taxon>
        <taxon>Magnoliopsida</taxon>
        <taxon>eudicotyledons</taxon>
        <taxon>Gunneridae</taxon>
        <taxon>Pentapetalae</taxon>
        <taxon>asterids</taxon>
        <taxon>lamiids</taxon>
        <taxon>Solanales</taxon>
        <taxon>Solanaceae</taxon>
        <taxon>Solanoideae</taxon>
        <taxon>Solaneae</taxon>
        <taxon>Solanum</taxon>
    </lineage>
</organism>